<organism evidence="1 2">
    <name type="scientific">Thiomicrorhabdus lithotrophica</name>
    <dbReference type="NCBI Taxonomy" id="2949997"/>
    <lineage>
        <taxon>Bacteria</taxon>
        <taxon>Pseudomonadati</taxon>
        <taxon>Pseudomonadota</taxon>
        <taxon>Gammaproteobacteria</taxon>
        <taxon>Thiotrichales</taxon>
        <taxon>Piscirickettsiaceae</taxon>
        <taxon>Thiomicrorhabdus</taxon>
    </lineage>
</organism>
<evidence type="ECO:0000313" key="2">
    <source>
        <dbReference type="Proteomes" id="UP001222275"/>
    </source>
</evidence>
<dbReference type="RefSeq" id="WP_275594583.1">
    <property type="nucleotide sequence ID" value="NZ_CP102381.1"/>
</dbReference>
<gene>
    <name evidence="1" type="ORF">NR989_09935</name>
</gene>
<name>A0ABY8CCQ4_9GAMM</name>
<keyword evidence="2" id="KW-1185">Reference proteome</keyword>
<sequence>MFCYTLSSPVQQAEQINGFWLVSFSLSTPLTLEKTLGRTFYFQEVPEILLCLFQDTSNRSTHSYQFLVQQALPENIITQLTAICCESNQNLTLPNSDTPTLILADNLFMANTFAFAKYQISQTSNSITNSILASDNAFPFIVKPARYLMPEMPPEAIGASTLLEDWKVQNRLASHAGLPGCFDGDLFEIFNYWLNSIEDDIKTNNIEQNWQVIVFAESAIQKKCLQASQQFSWVNLTGILAN</sequence>
<protein>
    <submittedName>
        <fullName evidence="1">Uncharacterized protein</fullName>
    </submittedName>
</protein>
<dbReference type="EMBL" id="CP102381">
    <property type="protein sequence ID" value="WEJ62326.1"/>
    <property type="molecule type" value="Genomic_DNA"/>
</dbReference>
<accession>A0ABY8CCQ4</accession>
<evidence type="ECO:0000313" key="1">
    <source>
        <dbReference type="EMBL" id="WEJ62326.1"/>
    </source>
</evidence>
<proteinExistence type="predicted"/>
<dbReference type="Proteomes" id="UP001222275">
    <property type="component" value="Chromosome"/>
</dbReference>
<reference evidence="1 2" key="1">
    <citation type="submission" date="2022-06" db="EMBL/GenBank/DDBJ databases">
        <title>Thiomicrohabdus sp. nov, an obligately chemolithoautotrophic, sulfur-oxidizing bacterium isolated from beach of Guanyin Mountain. Amoy.</title>
        <authorList>
            <person name="Zhu H."/>
        </authorList>
    </citation>
    <scope>NUCLEOTIDE SEQUENCE [LARGE SCALE GENOMIC DNA]</scope>
    <source>
        <strain evidence="1 2">XGS-01</strain>
    </source>
</reference>